<dbReference type="InterPro" id="IPR019747">
    <property type="entry name" value="FERM_CS"/>
</dbReference>
<evidence type="ECO:0000259" key="2">
    <source>
        <dbReference type="PROSITE" id="PS50057"/>
    </source>
</evidence>
<dbReference type="PROSITE" id="PS00661">
    <property type="entry name" value="FERM_2"/>
    <property type="match status" value="1"/>
</dbReference>
<protein>
    <submittedName>
        <fullName evidence="3">E41L3-like protein</fullName>
    </submittedName>
</protein>
<reference evidence="3" key="1">
    <citation type="submission" date="2022-11" db="EMBL/GenBank/DDBJ databases">
        <title>Centuries of genome instability and evolution in soft-shell clam transmissible cancer (bioRxiv).</title>
        <authorList>
            <person name="Hart S.F.M."/>
            <person name="Yonemitsu M.A."/>
            <person name="Giersch R.M."/>
            <person name="Beal B.F."/>
            <person name="Arriagada G."/>
            <person name="Davis B.W."/>
            <person name="Ostrander E.A."/>
            <person name="Goff S.P."/>
            <person name="Metzger M.J."/>
        </authorList>
    </citation>
    <scope>NUCLEOTIDE SEQUENCE</scope>
    <source>
        <strain evidence="3">MELC-2E11</strain>
        <tissue evidence="3">Siphon/mantle</tissue>
    </source>
</reference>
<dbReference type="Pfam" id="PF00373">
    <property type="entry name" value="FERM_M"/>
    <property type="match status" value="1"/>
</dbReference>
<dbReference type="InterPro" id="IPR019748">
    <property type="entry name" value="FERM_central"/>
</dbReference>
<name>A0ABY7FMD8_MYAAR</name>
<keyword evidence="4" id="KW-1185">Reference proteome</keyword>
<dbReference type="PANTHER" id="PTHR23280:SF21">
    <property type="entry name" value="PROTEIN 4.1 HOMOLOG"/>
    <property type="match status" value="1"/>
</dbReference>
<dbReference type="SMART" id="SM01195">
    <property type="entry name" value="FA"/>
    <property type="match status" value="1"/>
</dbReference>
<dbReference type="InterPro" id="IPR011993">
    <property type="entry name" value="PH-like_dom_sf"/>
</dbReference>
<feature type="domain" description="FERM" evidence="2">
    <location>
        <begin position="1"/>
        <end position="229"/>
    </location>
</feature>
<dbReference type="CDD" id="cd13184">
    <property type="entry name" value="FERM_C_4_1_family"/>
    <property type="match status" value="1"/>
</dbReference>
<dbReference type="PRINTS" id="PR00935">
    <property type="entry name" value="BAND41"/>
</dbReference>
<dbReference type="EMBL" id="CP111024">
    <property type="protein sequence ID" value="WAR23380.1"/>
    <property type="molecule type" value="Genomic_DNA"/>
</dbReference>
<evidence type="ECO:0000313" key="4">
    <source>
        <dbReference type="Proteomes" id="UP001164746"/>
    </source>
</evidence>
<evidence type="ECO:0000256" key="1">
    <source>
        <dbReference type="SAM" id="MobiDB-lite"/>
    </source>
</evidence>
<feature type="region of interest" description="Disordered" evidence="1">
    <location>
        <begin position="257"/>
        <end position="297"/>
    </location>
</feature>
<organism evidence="3 4">
    <name type="scientific">Mya arenaria</name>
    <name type="common">Soft-shell clam</name>
    <dbReference type="NCBI Taxonomy" id="6604"/>
    <lineage>
        <taxon>Eukaryota</taxon>
        <taxon>Metazoa</taxon>
        <taxon>Spiralia</taxon>
        <taxon>Lophotrochozoa</taxon>
        <taxon>Mollusca</taxon>
        <taxon>Bivalvia</taxon>
        <taxon>Autobranchia</taxon>
        <taxon>Heteroconchia</taxon>
        <taxon>Euheterodonta</taxon>
        <taxon>Imparidentia</taxon>
        <taxon>Neoheterodontei</taxon>
        <taxon>Myida</taxon>
        <taxon>Myoidea</taxon>
        <taxon>Myidae</taxon>
        <taxon>Mya</taxon>
    </lineage>
</organism>
<dbReference type="InterPro" id="IPR000299">
    <property type="entry name" value="FERM_domain"/>
</dbReference>
<dbReference type="SMART" id="SM00295">
    <property type="entry name" value="B41"/>
    <property type="match status" value="1"/>
</dbReference>
<dbReference type="Gene3D" id="2.30.29.30">
    <property type="entry name" value="Pleckstrin-homology domain (PH domain)/Phosphotyrosine-binding domain (PTB)"/>
    <property type="match status" value="1"/>
</dbReference>
<dbReference type="InterPro" id="IPR019749">
    <property type="entry name" value="Band_41_domain"/>
</dbReference>
<dbReference type="InterPro" id="IPR018980">
    <property type="entry name" value="FERM_PH-like_C"/>
</dbReference>
<sequence>MITLTIYMSSFAGGTWVFEFQVKFYPPDPMSLKEDITRYQLCLQVRVDIFNGRLPCSFATYALLGSYTVQAELGDWDQKDYGRSTDYLNDFDFAPNQNQELLDKIQELHIDHKGQTPTVAEAHFLENAKKLALYGVDMHDVKDSTNKRLSLGICATGVLVYRDRLRIDRFVWPKILKLSYKRNTFYIKLRPSEFDPHEKTVSFLCDNHKLAKRLWKTCVEHHAFFRLKTSEAPNADTMFPRFNTRFRYSGRTALQARKAAEMQDRDEPHIARTAERRSTGGKKDPEGSSECCVDSEA</sequence>
<dbReference type="SMART" id="SM01196">
    <property type="entry name" value="FERM_C"/>
    <property type="match status" value="1"/>
</dbReference>
<dbReference type="InterPro" id="IPR000798">
    <property type="entry name" value="Ez/rad/moesin-like"/>
</dbReference>
<accession>A0ABY7FMD8</accession>
<proteinExistence type="predicted"/>
<dbReference type="Pfam" id="PF08736">
    <property type="entry name" value="FA"/>
    <property type="match status" value="1"/>
</dbReference>
<dbReference type="CDD" id="cd14473">
    <property type="entry name" value="FERM_B-lobe"/>
    <property type="match status" value="1"/>
</dbReference>
<dbReference type="PROSITE" id="PS50057">
    <property type="entry name" value="FERM_3"/>
    <property type="match status" value="1"/>
</dbReference>
<dbReference type="SUPFAM" id="SSF50729">
    <property type="entry name" value="PH domain-like"/>
    <property type="match status" value="1"/>
</dbReference>
<feature type="compositionally biased region" description="Basic and acidic residues" evidence="1">
    <location>
        <begin position="258"/>
        <end position="286"/>
    </location>
</feature>
<dbReference type="Gene3D" id="1.20.80.10">
    <property type="match status" value="1"/>
</dbReference>
<dbReference type="InterPro" id="IPR014352">
    <property type="entry name" value="FERM/acyl-CoA-bd_prot_sf"/>
</dbReference>
<dbReference type="Proteomes" id="UP001164746">
    <property type="component" value="Chromosome 13"/>
</dbReference>
<dbReference type="InterPro" id="IPR035963">
    <property type="entry name" value="FERM_2"/>
</dbReference>
<gene>
    <name evidence="3" type="ORF">MAR_037049</name>
</gene>
<dbReference type="PANTHER" id="PTHR23280">
    <property type="entry name" value="4.1 G PROTEIN"/>
    <property type="match status" value="1"/>
</dbReference>
<evidence type="ECO:0000313" key="3">
    <source>
        <dbReference type="EMBL" id="WAR23380.1"/>
    </source>
</evidence>
<dbReference type="InterPro" id="IPR014847">
    <property type="entry name" value="FA"/>
</dbReference>
<dbReference type="SUPFAM" id="SSF47031">
    <property type="entry name" value="Second domain of FERM"/>
    <property type="match status" value="1"/>
</dbReference>
<dbReference type="Pfam" id="PF09380">
    <property type="entry name" value="FERM_C"/>
    <property type="match status" value="1"/>
</dbReference>
<dbReference type="PRINTS" id="PR00661">
    <property type="entry name" value="ERMFAMILY"/>
</dbReference>